<reference evidence="2 3" key="1">
    <citation type="journal article" date="2018" name="Nat. Ecol. Evol.">
        <title>Pezizomycetes genomes reveal the molecular basis of ectomycorrhizal truffle lifestyle.</title>
        <authorList>
            <person name="Murat C."/>
            <person name="Payen T."/>
            <person name="Noel B."/>
            <person name="Kuo A."/>
            <person name="Morin E."/>
            <person name="Chen J."/>
            <person name="Kohler A."/>
            <person name="Krizsan K."/>
            <person name="Balestrini R."/>
            <person name="Da Silva C."/>
            <person name="Montanini B."/>
            <person name="Hainaut M."/>
            <person name="Levati E."/>
            <person name="Barry K.W."/>
            <person name="Belfiori B."/>
            <person name="Cichocki N."/>
            <person name="Clum A."/>
            <person name="Dockter R.B."/>
            <person name="Fauchery L."/>
            <person name="Guy J."/>
            <person name="Iotti M."/>
            <person name="Le Tacon F."/>
            <person name="Lindquist E.A."/>
            <person name="Lipzen A."/>
            <person name="Malagnac F."/>
            <person name="Mello A."/>
            <person name="Molinier V."/>
            <person name="Miyauchi S."/>
            <person name="Poulain J."/>
            <person name="Riccioni C."/>
            <person name="Rubini A."/>
            <person name="Sitrit Y."/>
            <person name="Splivallo R."/>
            <person name="Traeger S."/>
            <person name="Wang M."/>
            <person name="Zifcakova L."/>
            <person name="Wipf D."/>
            <person name="Zambonelli A."/>
            <person name="Paolocci F."/>
            <person name="Nowrousian M."/>
            <person name="Ottonello S."/>
            <person name="Baldrian P."/>
            <person name="Spatafora J.W."/>
            <person name="Henrissat B."/>
            <person name="Nagy L.G."/>
            <person name="Aury J.M."/>
            <person name="Wincker P."/>
            <person name="Grigoriev I.V."/>
            <person name="Bonfante P."/>
            <person name="Martin F.M."/>
        </authorList>
    </citation>
    <scope>NUCLEOTIDE SEQUENCE [LARGE SCALE GENOMIC DNA]</scope>
    <source>
        <strain evidence="2 3">RN42</strain>
    </source>
</reference>
<accession>A0A3N4HWH4</accession>
<sequence length="152" mass="16826">MESPGFHRGIEPAEGCAGIRNWYLTHSRLPAALELPGETVRSTNESKSARRNLLGRDAAFHHPPPVALLECGFSRVLHEGNGRAGKSNRNYEDDPPWMTLPISSYRLFTGYQVTAQSKYSPFSFYQDNASSEPSGSPTTFVTTRSPLAHFDP</sequence>
<evidence type="ECO:0000256" key="1">
    <source>
        <dbReference type="SAM" id="MobiDB-lite"/>
    </source>
</evidence>
<feature type="region of interest" description="Disordered" evidence="1">
    <location>
        <begin position="128"/>
        <end position="152"/>
    </location>
</feature>
<dbReference type="Proteomes" id="UP000275078">
    <property type="component" value="Unassembled WGS sequence"/>
</dbReference>
<feature type="compositionally biased region" description="Polar residues" evidence="1">
    <location>
        <begin position="128"/>
        <end position="145"/>
    </location>
</feature>
<gene>
    <name evidence="2" type="ORF">BJ508DRAFT_417618</name>
</gene>
<keyword evidence="3" id="KW-1185">Reference proteome</keyword>
<evidence type="ECO:0000313" key="3">
    <source>
        <dbReference type="Proteomes" id="UP000275078"/>
    </source>
</evidence>
<name>A0A3N4HWH4_ASCIM</name>
<proteinExistence type="predicted"/>
<evidence type="ECO:0000313" key="2">
    <source>
        <dbReference type="EMBL" id="RPA76331.1"/>
    </source>
</evidence>
<dbReference type="AlphaFoldDB" id="A0A3N4HWH4"/>
<dbReference type="EMBL" id="ML119746">
    <property type="protein sequence ID" value="RPA76331.1"/>
    <property type="molecule type" value="Genomic_DNA"/>
</dbReference>
<protein>
    <submittedName>
        <fullName evidence="2">Uncharacterized protein</fullName>
    </submittedName>
</protein>
<organism evidence="2 3">
    <name type="scientific">Ascobolus immersus RN42</name>
    <dbReference type="NCBI Taxonomy" id="1160509"/>
    <lineage>
        <taxon>Eukaryota</taxon>
        <taxon>Fungi</taxon>
        <taxon>Dikarya</taxon>
        <taxon>Ascomycota</taxon>
        <taxon>Pezizomycotina</taxon>
        <taxon>Pezizomycetes</taxon>
        <taxon>Pezizales</taxon>
        <taxon>Ascobolaceae</taxon>
        <taxon>Ascobolus</taxon>
    </lineage>
</organism>